<reference evidence="1" key="2">
    <citation type="submission" date="2022-06" db="UniProtKB">
        <authorList>
            <consortium name="EnsemblMetazoa"/>
        </authorList>
    </citation>
    <scope>IDENTIFICATION</scope>
</reference>
<dbReference type="EMBL" id="CMVM020000396">
    <property type="status" value="NOT_ANNOTATED_CDS"/>
    <property type="molecule type" value="Genomic_DNA"/>
</dbReference>
<name>A0A8R1XQA3_ONCVO</name>
<organism evidence="1 2">
    <name type="scientific">Onchocerca volvulus</name>
    <dbReference type="NCBI Taxonomy" id="6282"/>
    <lineage>
        <taxon>Eukaryota</taxon>
        <taxon>Metazoa</taxon>
        <taxon>Ecdysozoa</taxon>
        <taxon>Nematoda</taxon>
        <taxon>Chromadorea</taxon>
        <taxon>Rhabditida</taxon>
        <taxon>Spirurina</taxon>
        <taxon>Spiruromorpha</taxon>
        <taxon>Filarioidea</taxon>
        <taxon>Onchocercidae</taxon>
        <taxon>Onchocerca</taxon>
    </lineage>
</organism>
<dbReference type="Proteomes" id="UP000024404">
    <property type="component" value="Unassembled WGS sequence"/>
</dbReference>
<accession>A0A8R1XQA3</accession>
<sequence>MQNTGLYLQCSTIVYVSLRSTRQRELLRVNQVHPSARQELLRVNQVHPSARQELLRVNQVHPSARQELLRVNQNTAISSFYLFLPHSSHHRQLFYIDPGVNCLTNLSSSDPANIIFIRNKV</sequence>
<evidence type="ECO:0000313" key="1">
    <source>
        <dbReference type="EnsemblMetazoa" id="OVOC12135.1"/>
    </source>
</evidence>
<evidence type="ECO:0000313" key="2">
    <source>
        <dbReference type="Proteomes" id="UP000024404"/>
    </source>
</evidence>
<keyword evidence="2" id="KW-1185">Reference proteome</keyword>
<dbReference type="EnsemblMetazoa" id="OVOC12135.1">
    <property type="protein sequence ID" value="OVOC12135.1"/>
    <property type="gene ID" value="WBGene00248944"/>
</dbReference>
<protein>
    <submittedName>
        <fullName evidence="1">Uncharacterized protein</fullName>
    </submittedName>
</protein>
<dbReference type="AlphaFoldDB" id="A0A8R1XQA3"/>
<proteinExistence type="predicted"/>
<reference evidence="2" key="1">
    <citation type="submission" date="2013-10" db="EMBL/GenBank/DDBJ databases">
        <title>Genome sequencing of Onchocerca volvulus.</title>
        <authorList>
            <person name="Cotton J."/>
            <person name="Tsai J."/>
            <person name="Stanley E."/>
            <person name="Tracey A."/>
            <person name="Holroyd N."/>
            <person name="Lustigman S."/>
            <person name="Berriman M."/>
        </authorList>
    </citation>
    <scope>NUCLEOTIDE SEQUENCE</scope>
</reference>